<dbReference type="Proteomes" id="UP000035929">
    <property type="component" value="Unassembled WGS sequence"/>
</dbReference>
<keyword evidence="4" id="KW-0969">Cilium</keyword>
<dbReference type="OrthoDB" id="7304298at2"/>
<sequence length="218" mass="22855">MAQIRRFLFDTDFRNPAAGKPPQATGPSPQEDAAATQEARLRAEAAAREAAREAAEAEAFARGLKEGRAQAEAQVQARLADALNRVAAAASGMIAAADARDAEREAQALDFAVALGRKIAGAALDSHPVAAIAEAAGRALQHLRGVPHLAIRVHDALVEETERQVARLARERGYEGRLIVLGDPGMAPGDARIEWADGGVVRERAAIEAALLAVLPTA</sequence>
<dbReference type="InterPro" id="IPR051472">
    <property type="entry name" value="T3SS_Stator/FliH"/>
</dbReference>
<dbReference type="AlphaFoldDB" id="A0A0J6SE08"/>
<dbReference type="PATRIC" id="fig|270351.6.peg.1373"/>
<dbReference type="PANTHER" id="PTHR34982">
    <property type="entry name" value="YOP PROTEINS TRANSLOCATION PROTEIN L"/>
    <property type="match status" value="1"/>
</dbReference>
<evidence type="ECO:0000313" key="5">
    <source>
        <dbReference type="Proteomes" id="UP000035929"/>
    </source>
</evidence>
<accession>A0A0J6SE08</accession>
<protein>
    <submittedName>
        <fullName evidence="4">Flagellar assembly protein FliH</fullName>
    </submittedName>
</protein>
<proteinExistence type="predicted"/>
<dbReference type="GO" id="GO:0005829">
    <property type="term" value="C:cytosol"/>
    <property type="evidence" value="ECO:0007669"/>
    <property type="project" value="TreeGrafter"/>
</dbReference>
<evidence type="ECO:0000256" key="3">
    <source>
        <dbReference type="SAM" id="MobiDB-lite"/>
    </source>
</evidence>
<feature type="region of interest" description="Disordered" evidence="3">
    <location>
        <begin position="1"/>
        <end position="39"/>
    </location>
</feature>
<dbReference type="PANTHER" id="PTHR34982:SF1">
    <property type="entry name" value="FLAGELLAR ASSEMBLY PROTEIN FLIH"/>
    <property type="match status" value="1"/>
</dbReference>
<dbReference type="GO" id="GO:0015031">
    <property type="term" value="P:protein transport"/>
    <property type="evidence" value="ECO:0007669"/>
    <property type="project" value="UniProtKB-KW"/>
</dbReference>
<evidence type="ECO:0000313" key="4">
    <source>
        <dbReference type="EMBL" id="KMO31899.1"/>
    </source>
</evidence>
<evidence type="ECO:0000256" key="2">
    <source>
        <dbReference type="ARBA" id="ARBA00022927"/>
    </source>
</evidence>
<keyword evidence="4" id="KW-0282">Flagellum</keyword>
<organism evidence="4 5">
    <name type="scientific">Methylobacterium aquaticum</name>
    <dbReference type="NCBI Taxonomy" id="270351"/>
    <lineage>
        <taxon>Bacteria</taxon>
        <taxon>Pseudomonadati</taxon>
        <taxon>Pseudomonadota</taxon>
        <taxon>Alphaproteobacteria</taxon>
        <taxon>Hyphomicrobiales</taxon>
        <taxon>Methylobacteriaceae</taxon>
        <taxon>Methylobacterium</taxon>
    </lineage>
</organism>
<comment type="caution">
    <text evidence="4">The sequence shown here is derived from an EMBL/GenBank/DDBJ whole genome shotgun (WGS) entry which is preliminary data.</text>
</comment>
<reference evidence="4 5" key="1">
    <citation type="submission" date="2015-03" db="EMBL/GenBank/DDBJ databases">
        <title>Genome sequencing of Methylobacterium aquaticum DSM16371 type strain.</title>
        <authorList>
            <person name="Chaudhry V."/>
            <person name="Patil P.B."/>
        </authorList>
    </citation>
    <scope>NUCLEOTIDE SEQUENCE [LARGE SCALE GENOMIC DNA]</scope>
    <source>
        <strain evidence="4 5">DSM 16371</strain>
    </source>
</reference>
<gene>
    <name evidence="4" type="ORF">VP06_18730</name>
</gene>
<name>A0A0J6SE08_9HYPH</name>
<keyword evidence="4" id="KW-0966">Cell projection</keyword>
<dbReference type="EMBL" id="LABX01000145">
    <property type="protein sequence ID" value="KMO31899.1"/>
    <property type="molecule type" value="Genomic_DNA"/>
</dbReference>
<keyword evidence="1" id="KW-0813">Transport</keyword>
<keyword evidence="2" id="KW-0653">Protein transport</keyword>
<dbReference type="RefSeq" id="WP_048465280.1">
    <property type="nucleotide sequence ID" value="NZ_JBNTQU010000002.1"/>
</dbReference>
<evidence type="ECO:0000256" key="1">
    <source>
        <dbReference type="ARBA" id="ARBA00022448"/>
    </source>
</evidence>
<dbReference type="NCBIfam" id="NF004691">
    <property type="entry name" value="PRK06032.1-2"/>
    <property type="match status" value="1"/>
</dbReference>